<dbReference type="InterPro" id="IPR011021">
    <property type="entry name" value="Arrestin-like_N"/>
</dbReference>
<dbReference type="Gene3D" id="2.60.40.640">
    <property type="match status" value="2"/>
</dbReference>
<dbReference type="PANTHER" id="PTHR11188:SF167">
    <property type="entry name" value="ARRESTIN C-TERMINAL-LIKE DOMAIN-CONTAINING PROTEIN-RELATED"/>
    <property type="match status" value="1"/>
</dbReference>
<reference evidence="4" key="2">
    <citation type="submission" date="2018-02" db="UniProtKB">
        <authorList>
            <consortium name="EnsemblMetazoa"/>
        </authorList>
    </citation>
    <scope>IDENTIFICATION</scope>
</reference>
<evidence type="ECO:0000256" key="2">
    <source>
        <dbReference type="ARBA" id="ARBA00022606"/>
    </source>
</evidence>
<dbReference type="VEuPathDB" id="VectorBase:ADAR2_003018"/>
<dbReference type="Pfam" id="PF00339">
    <property type="entry name" value="Arrestin_N"/>
    <property type="match status" value="1"/>
</dbReference>
<name>A0A2K6VB87_ANODA</name>
<dbReference type="InterPro" id="IPR011022">
    <property type="entry name" value="Arrestin_C-like"/>
</dbReference>
<evidence type="ECO:0000256" key="1">
    <source>
        <dbReference type="ARBA" id="ARBA00005298"/>
    </source>
</evidence>
<organism evidence="4 5">
    <name type="scientific">Anopheles darlingi</name>
    <name type="common">Mosquito</name>
    <dbReference type="NCBI Taxonomy" id="43151"/>
    <lineage>
        <taxon>Eukaryota</taxon>
        <taxon>Metazoa</taxon>
        <taxon>Ecdysozoa</taxon>
        <taxon>Arthropoda</taxon>
        <taxon>Hexapoda</taxon>
        <taxon>Insecta</taxon>
        <taxon>Pterygota</taxon>
        <taxon>Neoptera</taxon>
        <taxon>Endopterygota</taxon>
        <taxon>Diptera</taxon>
        <taxon>Nematocera</taxon>
        <taxon>Culicoidea</taxon>
        <taxon>Culicidae</taxon>
        <taxon>Anophelinae</taxon>
        <taxon>Anopheles</taxon>
    </lineage>
</organism>
<dbReference type="GO" id="GO:0015031">
    <property type="term" value="P:protein transport"/>
    <property type="evidence" value="ECO:0007669"/>
    <property type="project" value="TreeGrafter"/>
</dbReference>
<feature type="domain" description="Arrestin C-terminal-like" evidence="3">
    <location>
        <begin position="171"/>
        <end position="305"/>
    </location>
</feature>
<sequence>MPESSCMSLMCTALLLWVMMVRLFMLGVKLEIKGFAKVSWTETIVQSQSSQDAPHTTTETIHYDGRQEYLNTTYYLLGSQGNNIKFLLTAGTHCYRFQTVLPHNLPSSFEGAHGHIRYALLIVVDRPWMIDPTFKHEFKVQRQMNLNEIGNGIDMPYRIEVQKVFCCGPCASDPLHISAQIPAGGYVPGQKITIRIATFNKSTRNVNEFNVKLVQNVRYISQTPTRHEKTVSVTVASERCAGVAAGDDNVFDRDLTIPSLPPSSNQKIYCQLIIIDYKLKLEAKVSGLSVDLKMSIPIVLGTIPLMNHPAAMINNMNNNNQLHSFPVIIPELPASAALFPTS</sequence>
<dbReference type="VEuPathDB" id="VectorBase:ADAC011144"/>
<dbReference type="SMART" id="SM01017">
    <property type="entry name" value="Arrestin_C"/>
    <property type="match status" value="1"/>
</dbReference>
<accession>A0A2K6VB87</accession>
<reference evidence="5" key="1">
    <citation type="journal article" date="2010" name="BMC Genomics">
        <title>Combination of measures distinguishes pre-miRNAs from other stem-loops in the genome of the newly sequenced Anopheles darlingi.</title>
        <authorList>
            <person name="Mendes N.D."/>
            <person name="Freitas A.T."/>
            <person name="Vasconcelos A.T."/>
            <person name="Sagot M.F."/>
        </authorList>
    </citation>
    <scope>NUCLEOTIDE SEQUENCE</scope>
</reference>
<dbReference type="GO" id="GO:0005737">
    <property type="term" value="C:cytoplasm"/>
    <property type="evidence" value="ECO:0007669"/>
    <property type="project" value="TreeGrafter"/>
</dbReference>
<evidence type="ECO:0000259" key="3">
    <source>
        <dbReference type="SMART" id="SM01017"/>
    </source>
</evidence>
<keyword evidence="2" id="KW-0716">Sensory transduction</keyword>
<dbReference type="SUPFAM" id="SSF81296">
    <property type="entry name" value="E set domains"/>
    <property type="match status" value="2"/>
</dbReference>
<dbReference type="InterPro" id="IPR014752">
    <property type="entry name" value="Arrestin-like_C"/>
</dbReference>
<dbReference type="AlphaFoldDB" id="A0A2K6VB87"/>
<dbReference type="InterPro" id="IPR014756">
    <property type="entry name" value="Ig_E-set"/>
</dbReference>
<keyword evidence="5" id="KW-1185">Reference proteome</keyword>
<dbReference type="EnsemblMetazoa" id="ADAC011144-RA">
    <property type="protein sequence ID" value="ADAC011144-PA"/>
    <property type="gene ID" value="ADAC011144"/>
</dbReference>
<dbReference type="PANTHER" id="PTHR11188">
    <property type="entry name" value="ARRESTIN DOMAIN CONTAINING PROTEIN"/>
    <property type="match status" value="1"/>
</dbReference>
<dbReference type="InterPro" id="IPR050357">
    <property type="entry name" value="Arrestin_domain-protein"/>
</dbReference>
<evidence type="ECO:0000313" key="4">
    <source>
        <dbReference type="EnsemblMetazoa" id="ADAC011144-PA"/>
    </source>
</evidence>
<evidence type="ECO:0000313" key="5">
    <source>
        <dbReference type="Proteomes" id="UP000000673"/>
    </source>
</evidence>
<dbReference type="Pfam" id="PF02752">
    <property type="entry name" value="Arrestin_C"/>
    <property type="match status" value="1"/>
</dbReference>
<protein>
    <recommendedName>
        <fullName evidence="3">Arrestin C-terminal-like domain-containing protein</fullName>
    </recommendedName>
</protein>
<proteinExistence type="inferred from homology"/>
<dbReference type="Proteomes" id="UP000000673">
    <property type="component" value="Unassembled WGS sequence"/>
</dbReference>
<comment type="similarity">
    <text evidence="1">Belongs to the arrestin family.</text>
</comment>